<evidence type="ECO:0000313" key="3">
    <source>
        <dbReference type="Proteomes" id="UP001418222"/>
    </source>
</evidence>
<evidence type="ECO:0000313" key="2">
    <source>
        <dbReference type="EMBL" id="KAK8941427.1"/>
    </source>
</evidence>
<evidence type="ECO:0000256" key="1">
    <source>
        <dbReference type="SAM" id="MobiDB-lite"/>
    </source>
</evidence>
<dbReference type="AlphaFoldDB" id="A0AAP0BJG0"/>
<protein>
    <submittedName>
        <fullName evidence="2">Uncharacterized protein</fullName>
    </submittedName>
</protein>
<accession>A0AAP0BJG0</accession>
<feature type="region of interest" description="Disordered" evidence="1">
    <location>
        <begin position="77"/>
        <end position="108"/>
    </location>
</feature>
<sequence>MFRSAKSAFRKCLSSAFGLGGEEFVNLPGMRCAVTPLLGPRTPRKSILTSVNFGFNSSGAVSVESGQHGRTHLNVMAIEEEPSDDQVGLERRPPRRPADQALIKLAGL</sequence>
<dbReference type="Proteomes" id="UP001418222">
    <property type="component" value="Unassembled WGS sequence"/>
</dbReference>
<reference evidence="2 3" key="1">
    <citation type="journal article" date="2022" name="Nat. Plants">
        <title>Genomes of leafy and leafless Platanthera orchids illuminate the evolution of mycoheterotrophy.</title>
        <authorList>
            <person name="Li M.H."/>
            <person name="Liu K.W."/>
            <person name="Li Z."/>
            <person name="Lu H.C."/>
            <person name="Ye Q.L."/>
            <person name="Zhang D."/>
            <person name="Wang J.Y."/>
            <person name="Li Y.F."/>
            <person name="Zhong Z.M."/>
            <person name="Liu X."/>
            <person name="Yu X."/>
            <person name="Liu D.K."/>
            <person name="Tu X.D."/>
            <person name="Liu B."/>
            <person name="Hao Y."/>
            <person name="Liao X.Y."/>
            <person name="Jiang Y.T."/>
            <person name="Sun W.H."/>
            <person name="Chen J."/>
            <person name="Chen Y.Q."/>
            <person name="Ai Y."/>
            <person name="Zhai J.W."/>
            <person name="Wu S.S."/>
            <person name="Zhou Z."/>
            <person name="Hsiao Y.Y."/>
            <person name="Wu W.L."/>
            <person name="Chen Y.Y."/>
            <person name="Lin Y.F."/>
            <person name="Hsu J.L."/>
            <person name="Li C.Y."/>
            <person name="Wang Z.W."/>
            <person name="Zhao X."/>
            <person name="Zhong W.Y."/>
            <person name="Ma X.K."/>
            <person name="Ma L."/>
            <person name="Huang J."/>
            <person name="Chen G.Z."/>
            <person name="Huang M.Z."/>
            <person name="Huang L."/>
            <person name="Peng D.H."/>
            <person name="Luo Y.B."/>
            <person name="Zou S.Q."/>
            <person name="Chen S.P."/>
            <person name="Lan S."/>
            <person name="Tsai W.C."/>
            <person name="Van de Peer Y."/>
            <person name="Liu Z.J."/>
        </authorList>
    </citation>
    <scope>NUCLEOTIDE SEQUENCE [LARGE SCALE GENOMIC DNA]</scope>
    <source>
        <strain evidence="2">Lor287</strain>
    </source>
</reference>
<dbReference type="EMBL" id="JBBWWQ010000008">
    <property type="protein sequence ID" value="KAK8941427.1"/>
    <property type="molecule type" value="Genomic_DNA"/>
</dbReference>
<keyword evidence="3" id="KW-1185">Reference proteome</keyword>
<organism evidence="2 3">
    <name type="scientific">Platanthera zijinensis</name>
    <dbReference type="NCBI Taxonomy" id="2320716"/>
    <lineage>
        <taxon>Eukaryota</taxon>
        <taxon>Viridiplantae</taxon>
        <taxon>Streptophyta</taxon>
        <taxon>Embryophyta</taxon>
        <taxon>Tracheophyta</taxon>
        <taxon>Spermatophyta</taxon>
        <taxon>Magnoliopsida</taxon>
        <taxon>Liliopsida</taxon>
        <taxon>Asparagales</taxon>
        <taxon>Orchidaceae</taxon>
        <taxon>Orchidoideae</taxon>
        <taxon>Orchideae</taxon>
        <taxon>Orchidinae</taxon>
        <taxon>Platanthera</taxon>
    </lineage>
</organism>
<proteinExistence type="predicted"/>
<gene>
    <name evidence="2" type="ORF">KSP39_PZI010321</name>
</gene>
<name>A0AAP0BJG0_9ASPA</name>
<comment type="caution">
    <text evidence="2">The sequence shown here is derived from an EMBL/GenBank/DDBJ whole genome shotgun (WGS) entry which is preliminary data.</text>
</comment>
<feature type="compositionally biased region" description="Basic and acidic residues" evidence="1">
    <location>
        <begin position="88"/>
        <end position="98"/>
    </location>
</feature>